<keyword evidence="3" id="KW-1185">Reference proteome</keyword>
<dbReference type="EMBL" id="CM001022">
    <property type="protein sequence ID" value="EFQ24555.1"/>
    <property type="molecule type" value="Genomic_DNA"/>
</dbReference>
<evidence type="ECO:0000313" key="2">
    <source>
        <dbReference type="EMBL" id="EFQ24555.1"/>
    </source>
</evidence>
<dbReference type="PaxDb" id="584708-Apau_2144"/>
<dbReference type="SMART" id="SM00507">
    <property type="entry name" value="HNHc"/>
    <property type="match status" value="1"/>
</dbReference>
<dbReference type="InterPro" id="IPR052892">
    <property type="entry name" value="NA-targeting_endonuclease"/>
</dbReference>
<keyword evidence="2" id="KW-0378">Hydrolase</keyword>
<organism evidence="2 3">
    <name type="scientific">Aminomonas paucivorans DSM 12260</name>
    <dbReference type="NCBI Taxonomy" id="584708"/>
    <lineage>
        <taxon>Bacteria</taxon>
        <taxon>Thermotogati</taxon>
        <taxon>Synergistota</taxon>
        <taxon>Synergistia</taxon>
        <taxon>Synergistales</taxon>
        <taxon>Synergistaceae</taxon>
        <taxon>Aminomonas</taxon>
    </lineage>
</organism>
<dbReference type="AlphaFoldDB" id="E3CYH3"/>
<evidence type="ECO:0000259" key="1">
    <source>
        <dbReference type="SMART" id="SM00507"/>
    </source>
</evidence>
<name>E3CYH3_9BACT</name>
<dbReference type="Gene3D" id="1.10.30.50">
    <property type="match status" value="1"/>
</dbReference>
<dbReference type="GO" id="GO:0008270">
    <property type="term" value="F:zinc ion binding"/>
    <property type="evidence" value="ECO:0007669"/>
    <property type="project" value="InterPro"/>
</dbReference>
<proteinExistence type="predicted"/>
<reference evidence="2 3" key="1">
    <citation type="journal article" date="2010" name="Stand. Genomic Sci.">
        <title>Non-contiguous finished genome sequence of Aminomonas paucivorans type strain (GLU-3).</title>
        <authorList>
            <person name="Pitluck S."/>
            <person name="Yasawong M."/>
            <person name="Held B."/>
            <person name="Lapidus A."/>
            <person name="Nolan M."/>
            <person name="Copeland A."/>
            <person name="Lucas S."/>
            <person name="Del Rio T.G."/>
            <person name="Tice H."/>
            <person name="Cheng J.F."/>
            <person name="Chertkov O."/>
            <person name="Goodwin L."/>
            <person name="Tapia R."/>
            <person name="Han C."/>
            <person name="Liolios K."/>
            <person name="Ivanova N."/>
            <person name="Mavromatis K."/>
            <person name="Ovchinnikova G."/>
            <person name="Pati A."/>
            <person name="Chen A."/>
            <person name="Palaniappan K."/>
            <person name="Land M."/>
            <person name="Hauser L."/>
            <person name="Chang Y.J."/>
            <person name="Jeffries C.D."/>
            <person name="Pukall R."/>
            <person name="Spring S."/>
            <person name="Rohde M."/>
            <person name="Sikorski J."/>
            <person name="Goker M."/>
            <person name="Woyke T."/>
            <person name="Bristow J."/>
            <person name="Eisen J.A."/>
            <person name="Markowitz V."/>
            <person name="Hugenholtz P."/>
            <person name="Kyrpides N.C."/>
            <person name="Klenk H.P."/>
        </authorList>
    </citation>
    <scope>NUCLEOTIDE SEQUENCE [LARGE SCALE GENOMIC DNA]</scope>
    <source>
        <strain evidence="2 3">DSM 12260</strain>
    </source>
</reference>
<dbReference type="InterPro" id="IPR003615">
    <property type="entry name" value="HNH_nuc"/>
</dbReference>
<accession>E3CYH3</accession>
<dbReference type="PANTHER" id="PTHR33877:SF2">
    <property type="entry name" value="OS07G0170200 PROTEIN"/>
    <property type="match status" value="1"/>
</dbReference>
<dbReference type="GO" id="GO:0003676">
    <property type="term" value="F:nucleic acid binding"/>
    <property type="evidence" value="ECO:0007669"/>
    <property type="project" value="InterPro"/>
</dbReference>
<dbReference type="RefSeq" id="WP_006301796.1">
    <property type="nucleotide sequence ID" value="NZ_CM001022.1"/>
</dbReference>
<evidence type="ECO:0000313" key="3">
    <source>
        <dbReference type="Proteomes" id="UP000005096"/>
    </source>
</evidence>
<protein>
    <submittedName>
        <fullName evidence="2">HNH endonuclease</fullName>
    </submittedName>
</protein>
<keyword evidence="2" id="KW-0540">Nuclease</keyword>
<sequence length="345" mass="39449">MGRSSVLACPSTEEVRFETQDAGIFRIPDVKTRLEALQSYFFPRLERVVMLLLGRTREVYGIDPFGDTVLRRRPSHRKDAREVKDYAEVFVGVCGRKNEEGLAVVHPDGTPFRYPPCELLLVVEPAGALRVSFRPFVYHVDGVYRRRVIREMRLAWQGLAPALVQARIAPNYYDAKLLESLGEPWVTWDSPPLPFPFGSHGWMRELVLPFVALYPLLDCGLRLARGEPSRLGILVRRLKASVAQWAEEGVPPLTQPPEASEEEPDLPEMESYRFLRPRKWWQVLSRDRYTCRLCGRSAERHGVVLHVDHIVPRSKGGTDEMDNLRTLCMKCNLGRSNLEEVQSEG</sequence>
<dbReference type="Pfam" id="PF01844">
    <property type="entry name" value="HNH"/>
    <property type="match status" value="1"/>
</dbReference>
<keyword evidence="2" id="KW-0255">Endonuclease</keyword>
<dbReference type="GO" id="GO:0004519">
    <property type="term" value="F:endonuclease activity"/>
    <property type="evidence" value="ECO:0007669"/>
    <property type="project" value="UniProtKB-KW"/>
</dbReference>
<dbReference type="PANTHER" id="PTHR33877">
    <property type="entry name" value="SLL1193 PROTEIN"/>
    <property type="match status" value="1"/>
</dbReference>
<dbReference type="STRING" id="584708.Apau_2144"/>
<dbReference type="Proteomes" id="UP000005096">
    <property type="component" value="Chromosome"/>
</dbReference>
<dbReference type="HOGENOM" id="CLU_803257_0_0_0"/>
<dbReference type="CDD" id="cd00085">
    <property type="entry name" value="HNHc"/>
    <property type="match status" value="1"/>
</dbReference>
<gene>
    <name evidence="2" type="ORF">Apau_2144</name>
</gene>
<dbReference type="InterPro" id="IPR002711">
    <property type="entry name" value="HNH"/>
</dbReference>
<dbReference type="eggNOG" id="COG1403">
    <property type="taxonomic scope" value="Bacteria"/>
</dbReference>
<feature type="domain" description="HNH nuclease" evidence="1">
    <location>
        <begin position="278"/>
        <end position="333"/>
    </location>
</feature>